<dbReference type="PANTHER" id="PTHR21621">
    <property type="entry name" value="RIBOSOMAL PROTEIN S6 MODIFICATION PROTEIN"/>
    <property type="match status" value="1"/>
</dbReference>
<evidence type="ECO:0000259" key="1">
    <source>
        <dbReference type="PROSITE" id="PS50975"/>
    </source>
</evidence>
<dbReference type="PANTHER" id="PTHR21621:SF7">
    <property type="entry name" value="RIBOSOMAL PROTEIN BS6--L-GLUTAMATE LIGASE"/>
    <property type="match status" value="1"/>
</dbReference>
<evidence type="ECO:0000313" key="2">
    <source>
        <dbReference type="EMBL" id="KKK91478.1"/>
    </source>
</evidence>
<dbReference type="InterPro" id="IPR013651">
    <property type="entry name" value="ATP-grasp_RimK-type"/>
</dbReference>
<dbReference type="GO" id="GO:0005524">
    <property type="term" value="F:ATP binding"/>
    <property type="evidence" value="ECO:0007669"/>
    <property type="project" value="InterPro"/>
</dbReference>
<dbReference type="Gene3D" id="3.30.470.20">
    <property type="entry name" value="ATP-grasp fold, B domain"/>
    <property type="match status" value="1"/>
</dbReference>
<dbReference type="GO" id="GO:0005737">
    <property type="term" value="C:cytoplasm"/>
    <property type="evidence" value="ECO:0007669"/>
    <property type="project" value="TreeGrafter"/>
</dbReference>
<comment type="caution">
    <text evidence="2">The sequence shown here is derived from an EMBL/GenBank/DDBJ whole genome shotgun (WGS) entry which is preliminary data.</text>
</comment>
<proteinExistence type="predicted"/>
<dbReference type="Pfam" id="PF08443">
    <property type="entry name" value="RimK"/>
    <property type="match status" value="1"/>
</dbReference>
<feature type="domain" description="ATP-grasp" evidence="1">
    <location>
        <begin position="1"/>
        <end position="58"/>
    </location>
</feature>
<dbReference type="PROSITE" id="PS50975">
    <property type="entry name" value="ATP_GRASP"/>
    <property type="match status" value="1"/>
</dbReference>
<organism evidence="2">
    <name type="scientific">marine sediment metagenome</name>
    <dbReference type="NCBI Taxonomy" id="412755"/>
    <lineage>
        <taxon>unclassified sequences</taxon>
        <taxon>metagenomes</taxon>
        <taxon>ecological metagenomes</taxon>
    </lineage>
</organism>
<name>A0A0F8ZCL4_9ZZZZ</name>
<gene>
    <name evidence="2" type="ORF">LCGC14_2712580</name>
</gene>
<accession>A0A0F8ZCL4</accession>
<dbReference type="EMBL" id="LAZR01048634">
    <property type="protein sequence ID" value="KKK91478.1"/>
    <property type="molecule type" value="Genomic_DNA"/>
</dbReference>
<dbReference type="AlphaFoldDB" id="A0A0F8ZCL4"/>
<dbReference type="GO" id="GO:0018169">
    <property type="term" value="F:ribosomal S6-glutamic acid ligase activity"/>
    <property type="evidence" value="ECO:0007669"/>
    <property type="project" value="TreeGrafter"/>
</dbReference>
<feature type="non-terminal residue" evidence="2">
    <location>
        <position position="1"/>
    </location>
</feature>
<reference evidence="2" key="1">
    <citation type="journal article" date="2015" name="Nature">
        <title>Complex archaea that bridge the gap between prokaryotes and eukaryotes.</title>
        <authorList>
            <person name="Spang A."/>
            <person name="Saw J.H."/>
            <person name="Jorgensen S.L."/>
            <person name="Zaremba-Niedzwiedzka K."/>
            <person name="Martijn J."/>
            <person name="Lind A.E."/>
            <person name="van Eijk R."/>
            <person name="Schleper C."/>
            <person name="Guy L."/>
            <person name="Ettema T.J."/>
        </authorList>
    </citation>
    <scope>NUCLEOTIDE SEQUENCE</scope>
</reference>
<dbReference type="GO" id="GO:0046872">
    <property type="term" value="F:metal ion binding"/>
    <property type="evidence" value="ECO:0007669"/>
    <property type="project" value="InterPro"/>
</dbReference>
<protein>
    <recommendedName>
        <fullName evidence="1">ATP-grasp domain-containing protein</fullName>
    </recommendedName>
</protein>
<sequence length="72" mass="7398">RRTAVAAAKAMGLNVAGVDLLRSSRGPLVMEVNSSPGLEGIEVATGKDIAGMVIEFIEKTAATKRTATRGKG</sequence>
<dbReference type="InterPro" id="IPR011761">
    <property type="entry name" value="ATP-grasp"/>
</dbReference>
<dbReference type="GO" id="GO:0009432">
    <property type="term" value="P:SOS response"/>
    <property type="evidence" value="ECO:0007669"/>
    <property type="project" value="TreeGrafter"/>
</dbReference>
<dbReference type="SUPFAM" id="SSF56059">
    <property type="entry name" value="Glutathione synthetase ATP-binding domain-like"/>
    <property type="match status" value="1"/>
</dbReference>